<evidence type="ECO:0000259" key="1">
    <source>
        <dbReference type="Pfam" id="PF12728"/>
    </source>
</evidence>
<dbReference type="EMBL" id="BAAAQK010000019">
    <property type="protein sequence ID" value="GAA1865331.1"/>
    <property type="molecule type" value="Genomic_DNA"/>
</dbReference>
<proteinExistence type="predicted"/>
<sequence length="70" mass="7574">MCKHAGVTGDRPLVRTAEAAAALGVSGETLRRWSRAGKVKPKAKTIGGQDRWDLEDLQEQVRQLTESGQG</sequence>
<protein>
    <recommendedName>
        <fullName evidence="1">Helix-turn-helix domain-containing protein</fullName>
    </recommendedName>
</protein>
<accession>A0ABN2NE54</accession>
<evidence type="ECO:0000313" key="2">
    <source>
        <dbReference type="EMBL" id="GAA1865331.1"/>
    </source>
</evidence>
<dbReference type="SUPFAM" id="SSF46955">
    <property type="entry name" value="Putative DNA-binding domain"/>
    <property type="match status" value="1"/>
</dbReference>
<organism evidence="2 3">
    <name type="scientific">Pseudonocardia ailaonensis</name>
    <dbReference type="NCBI Taxonomy" id="367279"/>
    <lineage>
        <taxon>Bacteria</taxon>
        <taxon>Bacillati</taxon>
        <taxon>Actinomycetota</taxon>
        <taxon>Actinomycetes</taxon>
        <taxon>Pseudonocardiales</taxon>
        <taxon>Pseudonocardiaceae</taxon>
        <taxon>Pseudonocardia</taxon>
    </lineage>
</organism>
<evidence type="ECO:0000313" key="3">
    <source>
        <dbReference type="Proteomes" id="UP001500449"/>
    </source>
</evidence>
<dbReference type="Proteomes" id="UP001500449">
    <property type="component" value="Unassembled WGS sequence"/>
</dbReference>
<dbReference type="Gene3D" id="1.10.1660.10">
    <property type="match status" value="1"/>
</dbReference>
<keyword evidence="3" id="KW-1185">Reference proteome</keyword>
<reference evidence="2 3" key="1">
    <citation type="journal article" date="2019" name="Int. J. Syst. Evol. Microbiol.">
        <title>The Global Catalogue of Microorganisms (GCM) 10K type strain sequencing project: providing services to taxonomists for standard genome sequencing and annotation.</title>
        <authorList>
            <consortium name="The Broad Institute Genomics Platform"/>
            <consortium name="The Broad Institute Genome Sequencing Center for Infectious Disease"/>
            <person name="Wu L."/>
            <person name="Ma J."/>
        </authorList>
    </citation>
    <scope>NUCLEOTIDE SEQUENCE [LARGE SCALE GENOMIC DNA]</scope>
    <source>
        <strain evidence="2 3">JCM 16009</strain>
    </source>
</reference>
<name>A0ABN2NE54_9PSEU</name>
<dbReference type="InterPro" id="IPR041657">
    <property type="entry name" value="HTH_17"/>
</dbReference>
<dbReference type="Pfam" id="PF12728">
    <property type="entry name" value="HTH_17"/>
    <property type="match status" value="1"/>
</dbReference>
<dbReference type="InterPro" id="IPR009061">
    <property type="entry name" value="DNA-bd_dom_put_sf"/>
</dbReference>
<gene>
    <name evidence="2" type="ORF">GCM10009836_52100</name>
</gene>
<feature type="domain" description="Helix-turn-helix" evidence="1">
    <location>
        <begin position="15"/>
        <end position="59"/>
    </location>
</feature>
<comment type="caution">
    <text evidence="2">The sequence shown here is derived from an EMBL/GenBank/DDBJ whole genome shotgun (WGS) entry which is preliminary data.</text>
</comment>